<dbReference type="PANTHER" id="PTHR33231:SF1">
    <property type="entry name" value="30S RIBOSOMAL PROTEIN"/>
    <property type="match status" value="1"/>
</dbReference>
<evidence type="ECO:0000313" key="2">
    <source>
        <dbReference type="EMBL" id="VAW50827.1"/>
    </source>
</evidence>
<dbReference type="NCBIfam" id="TIGR00741">
    <property type="entry name" value="yfiA"/>
    <property type="match status" value="1"/>
</dbReference>
<proteinExistence type="predicted"/>
<dbReference type="Gene3D" id="3.30.160.100">
    <property type="entry name" value="Ribosome hibernation promotion factor-like"/>
    <property type="match status" value="1"/>
</dbReference>
<keyword evidence="1" id="KW-0810">Translation regulation</keyword>
<dbReference type="InterPro" id="IPR003489">
    <property type="entry name" value="RHF/RaiA"/>
</dbReference>
<dbReference type="GO" id="GO:0045900">
    <property type="term" value="P:negative regulation of translational elongation"/>
    <property type="evidence" value="ECO:0007669"/>
    <property type="project" value="TreeGrafter"/>
</dbReference>
<sequence length="110" mass="12773">MQIELTGHHIEVTDSLKNYINEKMARLERHFDKVSNIHVILAVEGGRHKAEATVHMSGHDVFAHCTEDDMYAAIDHLVDKLDRQVKKHKEKITNHLHNKHNNDFSMEEAE</sequence>
<dbReference type="GO" id="GO:0022627">
    <property type="term" value="C:cytosolic small ribosomal subunit"/>
    <property type="evidence" value="ECO:0007669"/>
    <property type="project" value="TreeGrafter"/>
</dbReference>
<dbReference type="SUPFAM" id="SSF69754">
    <property type="entry name" value="Ribosome binding protein Y (YfiA homologue)"/>
    <property type="match status" value="1"/>
</dbReference>
<dbReference type="CDD" id="cd00552">
    <property type="entry name" value="RaiA"/>
    <property type="match status" value="1"/>
</dbReference>
<dbReference type="Pfam" id="PF02482">
    <property type="entry name" value="Ribosomal_S30AE"/>
    <property type="match status" value="1"/>
</dbReference>
<dbReference type="AlphaFoldDB" id="A0A3B0WJM9"/>
<dbReference type="PANTHER" id="PTHR33231">
    <property type="entry name" value="30S RIBOSOMAL PROTEIN"/>
    <property type="match status" value="1"/>
</dbReference>
<reference evidence="2" key="1">
    <citation type="submission" date="2018-06" db="EMBL/GenBank/DDBJ databases">
        <authorList>
            <person name="Zhirakovskaya E."/>
        </authorList>
    </citation>
    <scope>NUCLEOTIDE SEQUENCE</scope>
</reference>
<dbReference type="InterPro" id="IPR036567">
    <property type="entry name" value="RHF-like"/>
</dbReference>
<dbReference type="InterPro" id="IPR050574">
    <property type="entry name" value="HPF/YfiA_ribosome-assoc"/>
</dbReference>
<dbReference type="GO" id="GO:0043024">
    <property type="term" value="F:ribosomal small subunit binding"/>
    <property type="evidence" value="ECO:0007669"/>
    <property type="project" value="TreeGrafter"/>
</dbReference>
<evidence type="ECO:0000256" key="1">
    <source>
        <dbReference type="ARBA" id="ARBA00022845"/>
    </source>
</evidence>
<gene>
    <name evidence="2" type="ORF">MNBD_GAMMA06-445</name>
</gene>
<accession>A0A3B0WJM9</accession>
<organism evidence="2">
    <name type="scientific">hydrothermal vent metagenome</name>
    <dbReference type="NCBI Taxonomy" id="652676"/>
    <lineage>
        <taxon>unclassified sequences</taxon>
        <taxon>metagenomes</taxon>
        <taxon>ecological metagenomes</taxon>
    </lineage>
</organism>
<dbReference type="EMBL" id="UOFD01000018">
    <property type="protein sequence ID" value="VAW50827.1"/>
    <property type="molecule type" value="Genomic_DNA"/>
</dbReference>
<protein>
    <submittedName>
        <fullName evidence="2">Ribosome hibernation protein YhbH</fullName>
    </submittedName>
</protein>
<dbReference type="FunFam" id="3.30.160.100:FF:000001">
    <property type="entry name" value="Ribosome hibernation promoting factor"/>
    <property type="match status" value="1"/>
</dbReference>
<name>A0A3B0WJM9_9ZZZZ</name>